<dbReference type="GeneID" id="63184150"/>
<proteinExistence type="predicted"/>
<keyword evidence="1" id="KW-1133">Transmembrane helix</keyword>
<dbReference type="RefSeq" id="WP_207269118.1">
    <property type="nucleotide sequence ID" value="NZ_CP071463.1"/>
</dbReference>
<feature type="transmembrane region" description="Helical" evidence="1">
    <location>
        <begin position="67"/>
        <end position="86"/>
    </location>
</feature>
<name>A0A8A2U558_9EURY</name>
<feature type="transmembrane region" description="Helical" evidence="1">
    <location>
        <begin position="12"/>
        <end position="31"/>
    </location>
</feature>
<protein>
    <submittedName>
        <fullName evidence="2">Uncharacterized protein</fullName>
    </submittedName>
</protein>
<dbReference type="AlphaFoldDB" id="A0A8A2U558"/>
<dbReference type="EMBL" id="CP071463">
    <property type="protein sequence ID" value="QSW83877.1"/>
    <property type="molecule type" value="Genomic_DNA"/>
</dbReference>
<organism evidence="2 3">
    <name type="scientific">Natrinema longum</name>
    <dbReference type="NCBI Taxonomy" id="370324"/>
    <lineage>
        <taxon>Archaea</taxon>
        <taxon>Methanobacteriati</taxon>
        <taxon>Methanobacteriota</taxon>
        <taxon>Stenosarchaea group</taxon>
        <taxon>Halobacteria</taxon>
        <taxon>Halobacteriales</taxon>
        <taxon>Natrialbaceae</taxon>
        <taxon>Natrinema</taxon>
    </lineage>
</organism>
<dbReference type="OrthoDB" id="275687at2157"/>
<keyword evidence="1" id="KW-0812">Transmembrane</keyword>
<gene>
    <name evidence="2" type="ORF">J0X27_10360</name>
</gene>
<keyword evidence="3" id="KW-1185">Reference proteome</keyword>
<keyword evidence="1" id="KW-0472">Membrane</keyword>
<evidence type="ECO:0000313" key="3">
    <source>
        <dbReference type="Proteomes" id="UP000663191"/>
    </source>
</evidence>
<sequence>MGATSGSDTGLLRRLFLSLSLALACIHLYLAVFVSPMATGSALQFGLIGVALLVGPVVSRTRYWHPILYLLGTGFAFYLGVLWLLGGMAYPLIGAITGVTATAFALLGLFLFVRTEARLASP</sequence>
<reference evidence="2 3" key="1">
    <citation type="journal article" date="2006" name="Int. J. Syst. Evol. Microbiol.">
        <title>Haloterrigena longa sp. nov. and Haloterrigena limicola sp. nov., extremely halophilic archaea isolated from a salt lake.</title>
        <authorList>
            <person name="Cui H.L."/>
            <person name="Tohty D."/>
            <person name="Zhou P.J."/>
            <person name="Liu S.J."/>
        </authorList>
    </citation>
    <scope>NUCLEOTIDE SEQUENCE [LARGE SCALE GENOMIC DNA]</scope>
    <source>
        <strain evidence="2 3">ABH32</strain>
    </source>
</reference>
<evidence type="ECO:0000313" key="2">
    <source>
        <dbReference type="EMBL" id="QSW83877.1"/>
    </source>
</evidence>
<accession>A0A8A2U558</accession>
<evidence type="ECO:0000256" key="1">
    <source>
        <dbReference type="SAM" id="Phobius"/>
    </source>
</evidence>
<dbReference type="KEGG" id="hlo:J0X27_10360"/>
<dbReference type="Proteomes" id="UP000663191">
    <property type="component" value="Chromosome"/>
</dbReference>
<feature type="transmembrane region" description="Helical" evidence="1">
    <location>
        <begin position="92"/>
        <end position="113"/>
    </location>
</feature>
<feature type="transmembrane region" description="Helical" evidence="1">
    <location>
        <begin position="37"/>
        <end position="55"/>
    </location>
</feature>